<evidence type="ECO:0000256" key="8">
    <source>
        <dbReference type="ARBA" id="ARBA00022737"/>
    </source>
</evidence>
<evidence type="ECO:0000256" key="1">
    <source>
        <dbReference type="ARBA" id="ARBA00000885"/>
    </source>
</evidence>
<dbReference type="Pfam" id="PF00397">
    <property type="entry name" value="WW"/>
    <property type="match status" value="3"/>
</dbReference>
<organism evidence="12 13">
    <name type="scientific">Wuchereria bancrofti</name>
    <dbReference type="NCBI Taxonomy" id="6293"/>
    <lineage>
        <taxon>Eukaryota</taxon>
        <taxon>Metazoa</taxon>
        <taxon>Ecdysozoa</taxon>
        <taxon>Nematoda</taxon>
        <taxon>Chromadorea</taxon>
        <taxon>Rhabditida</taxon>
        <taxon>Spirurina</taxon>
        <taxon>Spiruromorpha</taxon>
        <taxon>Filarioidea</taxon>
        <taxon>Onchocercidae</taxon>
        <taxon>Wuchereria</taxon>
    </lineage>
</organism>
<dbReference type="PROSITE" id="PS01159">
    <property type="entry name" value="WW_DOMAIN_1"/>
    <property type="match status" value="3"/>
</dbReference>
<dbReference type="EMBL" id="UYWW01000152">
    <property type="protein sequence ID" value="VDM07506.1"/>
    <property type="molecule type" value="Genomic_DNA"/>
</dbReference>
<feature type="domain" description="WW" evidence="11">
    <location>
        <begin position="269"/>
        <end position="303"/>
    </location>
</feature>
<dbReference type="SUPFAM" id="SSF51045">
    <property type="entry name" value="WW domain"/>
    <property type="match status" value="3"/>
</dbReference>
<dbReference type="GO" id="GO:0035329">
    <property type="term" value="P:hippo signaling"/>
    <property type="evidence" value="ECO:0007669"/>
    <property type="project" value="TreeGrafter"/>
</dbReference>
<evidence type="ECO:0000313" key="12">
    <source>
        <dbReference type="EMBL" id="VDM07506.1"/>
    </source>
</evidence>
<keyword evidence="8" id="KW-0677">Repeat</keyword>
<dbReference type="InParanoid" id="A0A3P7DLH9"/>
<gene>
    <name evidence="12" type="ORF">WBA_LOCUS892</name>
</gene>
<keyword evidence="9" id="KW-0833">Ubl conjugation pathway</keyword>
<dbReference type="GO" id="GO:0061630">
    <property type="term" value="F:ubiquitin protein ligase activity"/>
    <property type="evidence" value="ECO:0007669"/>
    <property type="project" value="UniProtKB-EC"/>
</dbReference>
<dbReference type="Proteomes" id="UP000270924">
    <property type="component" value="Unassembled WGS sequence"/>
</dbReference>
<evidence type="ECO:0000256" key="3">
    <source>
        <dbReference type="ARBA" id="ARBA00004496"/>
    </source>
</evidence>
<keyword evidence="7" id="KW-0808">Transferase</keyword>
<name>A0A3P7DLH9_WUCBA</name>
<evidence type="ECO:0000259" key="11">
    <source>
        <dbReference type="PROSITE" id="PS50020"/>
    </source>
</evidence>
<dbReference type="FunFam" id="2.20.70.10:FF:000005">
    <property type="entry name" value="E3 ubiquitin-protein ligase"/>
    <property type="match status" value="1"/>
</dbReference>
<accession>A0A3P7DLH9</accession>
<feature type="domain" description="WW" evidence="11">
    <location>
        <begin position="203"/>
        <end position="230"/>
    </location>
</feature>
<dbReference type="AlphaFoldDB" id="A0A3P7DLH9"/>
<comment type="pathway">
    <text evidence="4">Protein modification; protein ubiquitination.</text>
</comment>
<keyword evidence="13" id="KW-1185">Reference proteome</keyword>
<proteinExistence type="predicted"/>
<dbReference type="OrthoDB" id="423283at2759"/>
<comment type="subcellular location">
    <subcellularLocation>
        <location evidence="3">Cytoplasm</location>
    </subcellularLocation>
    <subcellularLocation>
        <location evidence="2">Nucleus</location>
    </subcellularLocation>
</comment>
<evidence type="ECO:0000256" key="5">
    <source>
        <dbReference type="ARBA" id="ARBA00012485"/>
    </source>
</evidence>
<dbReference type="FunFam" id="2.20.70.10:FF:000146">
    <property type="entry name" value="E3 ubiquitin-protein ligase"/>
    <property type="match status" value="1"/>
</dbReference>
<evidence type="ECO:0000313" key="13">
    <source>
        <dbReference type="Proteomes" id="UP000270924"/>
    </source>
</evidence>
<dbReference type="GO" id="GO:0003713">
    <property type="term" value="F:transcription coactivator activity"/>
    <property type="evidence" value="ECO:0007669"/>
    <property type="project" value="TreeGrafter"/>
</dbReference>
<dbReference type="GO" id="GO:0005634">
    <property type="term" value="C:nucleus"/>
    <property type="evidence" value="ECO:0007669"/>
    <property type="project" value="UniProtKB-SubCell"/>
</dbReference>
<evidence type="ECO:0000256" key="6">
    <source>
        <dbReference type="ARBA" id="ARBA00022490"/>
    </source>
</evidence>
<dbReference type="PANTHER" id="PTHR17616:SF8">
    <property type="entry name" value="TRANSCRIPTIONAL COACTIVATOR YORKIE"/>
    <property type="match status" value="1"/>
</dbReference>
<sequence length="309" mass="35813">MVAVIAVYSDRSRWRITFHYSNMWLRLRVIRTIIWSYSLIKSAEITLLACGGSHIVEGHVGEASTSCPNNMTNGALVTTTISTTATTNNANRKNNPSNFHVNAVFQWSSLGSQNCFVLTMCFKAYRWRYIIVGKSRDTMLSQTHAGSTVTEERLPEGWELRYDAYGRKYYVDHTTKSTTWERPSTTPLPSGQVIIAVLTFYRWEMRRDPRGRVYYVDHNTRTTTWQRPTADMLEAHELWQSNRDQAMHQWEQRYLLQSNAMISNDDPLGPLPNGWEKRADPNTGRIYFVNHVNKTTQWEDPRTQGFKLS</sequence>
<dbReference type="Gene3D" id="2.20.70.10">
    <property type="match status" value="3"/>
</dbReference>
<dbReference type="InterPro" id="IPR051583">
    <property type="entry name" value="YAP1"/>
</dbReference>
<dbReference type="GO" id="GO:0045944">
    <property type="term" value="P:positive regulation of transcription by RNA polymerase II"/>
    <property type="evidence" value="ECO:0007669"/>
    <property type="project" value="TreeGrafter"/>
</dbReference>
<feature type="domain" description="WW" evidence="11">
    <location>
        <begin position="152"/>
        <end position="185"/>
    </location>
</feature>
<keyword evidence="6" id="KW-0963">Cytoplasm</keyword>
<dbReference type="EC" id="2.3.2.26" evidence="5"/>
<evidence type="ECO:0000256" key="10">
    <source>
        <dbReference type="ARBA" id="ARBA00023242"/>
    </source>
</evidence>
<comment type="catalytic activity">
    <reaction evidence="1">
        <text>S-ubiquitinyl-[E2 ubiquitin-conjugating enzyme]-L-cysteine + [acceptor protein]-L-lysine = [E2 ubiquitin-conjugating enzyme]-L-cysteine + N(6)-ubiquitinyl-[acceptor protein]-L-lysine.</text>
        <dbReference type="EC" id="2.3.2.26"/>
    </reaction>
</comment>
<evidence type="ECO:0000256" key="9">
    <source>
        <dbReference type="ARBA" id="ARBA00022786"/>
    </source>
</evidence>
<dbReference type="InterPro" id="IPR036020">
    <property type="entry name" value="WW_dom_sf"/>
</dbReference>
<evidence type="ECO:0000256" key="4">
    <source>
        <dbReference type="ARBA" id="ARBA00004906"/>
    </source>
</evidence>
<reference evidence="12 13" key="1">
    <citation type="submission" date="2018-11" db="EMBL/GenBank/DDBJ databases">
        <authorList>
            <consortium name="Pathogen Informatics"/>
        </authorList>
    </citation>
    <scope>NUCLEOTIDE SEQUENCE [LARGE SCALE GENOMIC DNA]</scope>
</reference>
<keyword evidence="10" id="KW-0539">Nucleus</keyword>
<protein>
    <recommendedName>
        <fullName evidence="5">HECT-type E3 ubiquitin transferase</fullName>
        <ecNumber evidence="5">2.3.2.26</ecNumber>
    </recommendedName>
</protein>
<dbReference type="PROSITE" id="PS50020">
    <property type="entry name" value="WW_DOMAIN_2"/>
    <property type="match status" value="3"/>
</dbReference>
<evidence type="ECO:0000256" key="7">
    <source>
        <dbReference type="ARBA" id="ARBA00022679"/>
    </source>
</evidence>
<evidence type="ECO:0000256" key="2">
    <source>
        <dbReference type="ARBA" id="ARBA00004123"/>
    </source>
</evidence>
<dbReference type="CDD" id="cd00201">
    <property type="entry name" value="WW"/>
    <property type="match status" value="3"/>
</dbReference>
<dbReference type="PANTHER" id="PTHR17616">
    <property type="entry name" value="YES-ASSOCIATED PROTEIN YAP1 FAMILY MEMBER"/>
    <property type="match status" value="1"/>
</dbReference>
<dbReference type="InterPro" id="IPR001202">
    <property type="entry name" value="WW_dom"/>
</dbReference>
<dbReference type="SMART" id="SM00456">
    <property type="entry name" value="WW"/>
    <property type="match status" value="3"/>
</dbReference>
<dbReference type="GO" id="GO:0005737">
    <property type="term" value="C:cytoplasm"/>
    <property type="evidence" value="ECO:0007669"/>
    <property type="project" value="UniProtKB-SubCell"/>
</dbReference>